<comment type="caution">
    <text evidence="1">The sequence shown here is derived from an EMBL/GenBank/DDBJ whole genome shotgun (WGS) entry which is preliminary data.</text>
</comment>
<proteinExistence type="predicted"/>
<protein>
    <recommendedName>
        <fullName evidence="3">Lipoprotein</fullName>
    </recommendedName>
</protein>
<gene>
    <name evidence="1" type="ORF">DU508_03490</name>
</gene>
<reference evidence="1 2" key="1">
    <citation type="submission" date="2018-07" db="EMBL/GenBank/DDBJ databases">
        <title>Pedobacter sp. nov., isolated from soil.</title>
        <authorList>
            <person name="Zhou L.Y."/>
            <person name="Du Z.J."/>
        </authorList>
    </citation>
    <scope>NUCLEOTIDE SEQUENCE [LARGE SCALE GENOMIC DNA]</scope>
    <source>
        <strain evidence="1 2">JDX94</strain>
    </source>
</reference>
<name>A0A369Q3H9_9SPHI</name>
<dbReference type="Proteomes" id="UP000253961">
    <property type="component" value="Unassembled WGS sequence"/>
</dbReference>
<evidence type="ECO:0000313" key="1">
    <source>
        <dbReference type="EMBL" id="RDC58025.1"/>
    </source>
</evidence>
<evidence type="ECO:0000313" key="2">
    <source>
        <dbReference type="Proteomes" id="UP000253961"/>
    </source>
</evidence>
<keyword evidence="2" id="KW-1185">Reference proteome</keyword>
<sequence>MKDLQKLMKNLIYLFACLFFVACQQKQETSNELPETDGNAKTRSVVQGNSVHSVPSSVAEIKQAYKFTIEQLENKQLDSILIKYDCDHERTGIITYFSHQGKLSMIRHRYNEYDHYSATDEYFVKDDTLFFAYFKSVLWSFESGSAVEGATKDNITEKRFYIFNQKPLQCLEKKYTFRSHAADNPAPETIMNKQVPCKTIEPIIKDFKRLLVFKNNSQHNCLEK</sequence>
<dbReference type="PROSITE" id="PS51257">
    <property type="entry name" value="PROKAR_LIPOPROTEIN"/>
    <property type="match status" value="1"/>
</dbReference>
<organism evidence="1 2">
    <name type="scientific">Pedobacter chinensis</name>
    <dbReference type="NCBI Taxonomy" id="2282421"/>
    <lineage>
        <taxon>Bacteria</taxon>
        <taxon>Pseudomonadati</taxon>
        <taxon>Bacteroidota</taxon>
        <taxon>Sphingobacteriia</taxon>
        <taxon>Sphingobacteriales</taxon>
        <taxon>Sphingobacteriaceae</taxon>
        <taxon>Pedobacter</taxon>
    </lineage>
</organism>
<accession>A0A369Q3H9</accession>
<dbReference type="AlphaFoldDB" id="A0A369Q3H9"/>
<dbReference type="EMBL" id="QPKV01000002">
    <property type="protein sequence ID" value="RDC58025.1"/>
    <property type="molecule type" value="Genomic_DNA"/>
</dbReference>
<evidence type="ECO:0008006" key="3">
    <source>
        <dbReference type="Google" id="ProtNLM"/>
    </source>
</evidence>